<organism evidence="1 2">
    <name type="scientific">Planobispora rosea</name>
    <dbReference type="NCBI Taxonomy" id="35762"/>
    <lineage>
        <taxon>Bacteria</taxon>
        <taxon>Bacillati</taxon>
        <taxon>Actinomycetota</taxon>
        <taxon>Actinomycetes</taxon>
        <taxon>Streptosporangiales</taxon>
        <taxon>Streptosporangiaceae</taxon>
        <taxon>Planobispora</taxon>
    </lineage>
</organism>
<gene>
    <name evidence="1" type="ORF">Pro02_01280</name>
</gene>
<dbReference type="AlphaFoldDB" id="A0A8J3RUQ4"/>
<accession>A0A8J3RUQ4</accession>
<protein>
    <recommendedName>
        <fullName evidence="3">DNA polymerase III beta sliding clamp central domain-containing protein</fullName>
    </recommendedName>
</protein>
<dbReference type="Gene3D" id="3.10.150.10">
    <property type="entry name" value="DNA Polymerase III, subunit A, domain 2"/>
    <property type="match status" value="1"/>
</dbReference>
<proteinExistence type="predicted"/>
<evidence type="ECO:0000313" key="2">
    <source>
        <dbReference type="Proteomes" id="UP000655044"/>
    </source>
</evidence>
<dbReference type="InterPro" id="IPR046938">
    <property type="entry name" value="DNA_clamp_sf"/>
</dbReference>
<dbReference type="Proteomes" id="UP000655044">
    <property type="component" value="Unassembled WGS sequence"/>
</dbReference>
<keyword evidence="2" id="KW-1185">Reference proteome</keyword>
<sequence>MTPAPKEPTAMTTTIATREITTEMTGRELRQFLGAVLPHAGTDALLDVLTVVILEASGGMLHALATDRYTLALARRPLPEATSGALIGAVAAAALQAIVRQIKPRASVRLTLTSEGLSIDQLSDPQISYRLPSRPAFTPLLRWRPWLAEQLKQKPQPVVTAARGIALNPAYLARFRTASRDGLPLEMRPAGRCMVITCGSHFFGLAMPMDLSKARAANPDPLTGWLTDPPPAQRAA</sequence>
<comment type="caution">
    <text evidence="1">The sequence shown here is derived from an EMBL/GenBank/DDBJ whole genome shotgun (WGS) entry which is preliminary data.</text>
</comment>
<evidence type="ECO:0008006" key="3">
    <source>
        <dbReference type="Google" id="ProtNLM"/>
    </source>
</evidence>
<evidence type="ECO:0000313" key="1">
    <source>
        <dbReference type="EMBL" id="GIH81720.1"/>
    </source>
</evidence>
<dbReference type="EMBL" id="BOOI01000001">
    <property type="protein sequence ID" value="GIH81720.1"/>
    <property type="molecule type" value="Genomic_DNA"/>
</dbReference>
<dbReference type="SUPFAM" id="SSF55979">
    <property type="entry name" value="DNA clamp"/>
    <property type="match status" value="1"/>
</dbReference>
<name>A0A8J3RUQ4_PLARO</name>
<reference evidence="1" key="1">
    <citation type="submission" date="2021-01" db="EMBL/GenBank/DDBJ databases">
        <title>Whole genome shotgun sequence of Planobispora rosea NBRC 15558.</title>
        <authorList>
            <person name="Komaki H."/>
            <person name="Tamura T."/>
        </authorList>
    </citation>
    <scope>NUCLEOTIDE SEQUENCE</scope>
    <source>
        <strain evidence="1">NBRC 15558</strain>
    </source>
</reference>